<dbReference type="InterPro" id="IPR011050">
    <property type="entry name" value="Pectin_lyase_fold/virulence"/>
</dbReference>
<dbReference type="Proteomes" id="UP000039865">
    <property type="component" value="Unassembled WGS sequence"/>
</dbReference>
<evidence type="ECO:0008006" key="3">
    <source>
        <dbReference type="Google" id="ProtNLM"/>
    </source>
</evidence>
<dbReference type="AlphaFoldDB" id="A0A078AN46"/>
<evidence type="ECO:0000313" key="2">
    <source>
        <dbReference type="Proteomes" id="UP000039865"/>
    </source>
</evidence>
<proteinExistence type="predicted"/>
<evidence type="ECO:0000313" key="1">
    <source>
        <dbReference type="EMBL" id="CDW82328.1"/>
    </source>
</evidence>
<dbReference type="EMBL" id="CCKQ01010813">
    <property type="protein sequence ID" value="CDW82328.1"/>
    <property type="molecule type" value="Genomic_DNA"/>
</dbReference>
<gene>
    <name evidence="1" type="primary">Contig64.g77</name>
    <name evidence="1" type="ORF">STYLEM_11360</name>
</gene>
<name>A0A078AN46_STYLE</name>
<dbReference type="InParanoid" id="A0A078AN46"/>
<dbReference type="SUPFAM" id="SSF51126">
    <property type="entry name" value="Pectin lyase-like"/>
    <property type="match status" value="1"/>
</dbReference>
<keyword evidence="2" id="KW-1185">Reference proteome</keyword>
<sequence length="624" mass="71179">MADKLTSCFDIDTPHGDAKITNTTLRNSNSLFGPIYYYKSSYSDPFTGEGADDKQLYLILENVTIINSQSFYASAIVFNKSLYISNTIVTCDQRHTIWKSKNIFNENQQEESRRGLQYAEKEFSFEPDFESFTPPSTLVFFYGIGQVYVNNITISDCLFQLDLDGLYSMNTQQHSTKKTLFIDSNSNYKNITVLKNYMYTLLFAATYIYNVTLEDFKFDQSIIKSDQSFNFIQNISISNHYCLSDGGIIFIQEYVDIEIGYSQIQIVNSTFQNIQVQGAGGIIFSPFIVDYIIFDRVIIKNITSKYQGGLFFFNSTSEDYFNLKIINSYITDFKSLDKGQFLFATLKNFKLEISETTIECSSTLTEIQSELSESQSIGAIYIQNSIQGLFTKHSIFRQCRESKDGSLITLENTYFEDYESKFENNLASYGGAITCNFCRMKMTKTQFINNIASQGGCIFTDQTVNLHFLQISVLNNTAYRDGGFIFLRLNNQETKSLSKSGSFLYSIAEQLTMNITNSIFQCSTTETEANKTVQLNDRYFAADTDTQFSITNAAQVNSINNIYKFCGPTSYGGQYTLTKTKFFDQKSQYLFNTGFYGGQIPWKSRKGGWSIPSCIIFKSYINIL</sequence>
<organism evidence="1 2">
    <name type="scientific">Stylonychia lemnae</name>
    <name type="common">Ciliate</name>
    <dbReference type="NCBI Taxonomy" id="5949"/>
    <lineage>
        <taxon>Eukaryota</taxon>
        <taxon>Sar</taxon>
        <taxon>Alveolata</taxon>
        <taxon>Ciliophora</taxon>
        <taxon>Intramacronucleata</taxon>
        <taxon>Spirotrichea</taxon>
        <taxon>Stichotrichia</taxon>
        <taxon>Sporadotrichida</taxon>
        <taxon>Oxytrichidae</taxon>
        <taxon>Stylonychinae</taxon>
        <taxon>Stylonychia</taxon>
    </lineage>
</organism>
<protein>
    <recommendedName>
        <fullName evidence="3">Right handed beta helix domain-containing protein</fullName>
    </recommendedName>
</protein>
<reference evidence="1 2" key="1">
    <citation type="submission" date="2014-06" db="EMBL/GenBank/DDBJ databases">
        <authorList>
            <person name="Swart Estienne"/>
        </authorList>
    </citation>
    <scope>NUCLEOTIDE SEQUENCE [LARGE SCALE GENOMIC DNA]</scope>
    <source>
        <strain evidence="1 2">130c</strain>
    </source>
</reference>
<accession>A0A078AN46</accession>